<dbReference type="AlphaFoldDB" id="A0A1Y2EHG2"/>
<feature type="transmembrane region" description="Helical" evidence="6">
    <location>
        <begin position="248"/>
        <end position="270"/>
    </location>
</feature>
<keyword evidence="9" id="KW-1185">Reference proteome</keyword>
<feature type="transmembrane region" description="Helical" evidence="6">
    <location>
        <begin position="402"/>
        <end position="430"/>
    </location>
</feature>
<evidence type="ECO:0000256" key="1">
    <source>
        <dbReference type="ARBA" id="ARBA00004141"/>
    </source>
</evidence>
<comment type="caution">
    <text evidence="8">The sequence shown here is derived from an EMBL/GenBank/DDBJ whole genome shotgun (WGS) entry which is preliminary data.</text>
</comment>
<feature type="transmembrane region" description="Helical" evidence="6">
    <location>
        <begin position="172"/>
        <end position="195"/>
    </location>
</feature>
<comment type="similarity">
    <text evidence="2">Belongs to the amino acid/polyamine transporter 2 family.</text>
</comment>
<evidence type="ECO:0000256" key="5">
    <source>
        <dbReference type="ARBA" id="ARBA00023136"/>
    </source>
</evidence>
<feature type="transmembrane region" description="Helical" evidence="6">
    <location>
        <begin position="61"/>
        <end position="88"/>
    </location>
</feature>
<reference evidence="8 9" key="1">
    <citation type="submission" date="2016-07" db="EMBL/GenBank/DDBJ databases">
        <title>Pervasive Adenine N6-methylation of Active Genes in Fungi.</title>
        <authorList>
            <consortium name="DOE Joint Genome Institute"/>
            <person name="Mondo S.J."/>
            <person name="Dannebaum R.O."/>
            <person name="Kuo R.C."/>
            <person name="Labutti K."/>
            <person name="Haridas S."/>
            <person name="Kuo A."/>
            <person name="Salamov A."/>
            <person name="Ahrendt S.R."/>
            <person name="Lipzen A."/>
            <person name="Sullivan W."/>
            <person name="Andreopoulos W.B."/>
            <person name="Clum A."/>
            <person name="Lindquist E."/>
            <person name="Daum C."/>
            <person name="Ramamoorthy G.K."/>
            <person name="Gryganskyi A."/>
            <person name="Culley D."/>
            <person name="Magnuson J.K."/>
            <person name="James T.Y."/>
            <person name="O'Malley M.A."/>
            <person name="Stajich J.E."/>
            <person name="Spatafora J.W."/>
            <person name="Visel A."/>
            <person name="Grigoriev I.V."/>
        </authorList>
    </citation>
    <scope>NUCLEOTIDE SEQUENCE [LARGE SCALE GENOMIC DNA]</scope>
    <source>
        <strain evidence="8 9">CBS 129021</strain>
    </source>
</reference>
<feature type="transmembrane region" description="Helical" evidence="6">
    <location>
        <begin position="335"/>
        <end position="357"/>
    </location>
</feature>
<dbReference type="PANTHER" id="PTHR22950">
    <property type="entry name" value="AMINO ACID TRANSPORTER"/>
    <property type="match status" value="1"/>
</dbReference>
<feature type="transmembrane region" description="Helical" evidence="6">
    <location>
        <begin position="215"/>
        <end position="236"/>
    </location>
</feature>
<feature type="transmembrane region" description="Helical" evidence="6">
    <location>
        <begin position="115"/>
        <end position="134"/>
    </location>
</feature>
<dbReference type="Pfam" id="PF01490">
    <property type="entry name" value="Aa_trans"/>
    <property type="match status" value="1"/>
</dbReference>
<feature type="transmembrane region" description="Helical" evidence="6">
    <location>
        <begin position="146"/>
        <end position="165"/>
    </location>
</feature>
<evidence type="ECO:0000313" key="9">
    <source>
        <dbReference type="Proteomes" id="UP000193689"/>
    </source>
</evidence>
<comment type="subcellular location">
    <subcellularLocation>
        <location evidence="1">Membrane</location>
        <topology evidence="1">Multi-pass membrane protein</topology>
    </subcellularLocation>
</comment>
<protein>
    <submittedName>
        <fullName evidence="8">Transmembrane amino acid transporter</fullName>
    </submittedName>
</protein>
<dbReference type="GeneID" id="63771250"/>
<gene>
    <name evidence="8" type="ORF">BCR38DRAFT_331269</name>
</gene>
<evidence type="ECO:0000256" key="4">
    <source>
        <dbReference type="ARBA" id="ARBA00022989"/>
    </source>
</evidence>
<dbReference type="InterPro" id="IPR013057">
    <property type="entry name" value="AA_transpt_TM"/>
</dbReference>
<keyword evidence="4 6" id="KW-1133">Transmembrane helix</keyword>
<dbReference type="STRING" id="1141098.A0A1Y2EHG2"/>
<feature type="transmembrane region" description="Helical" evidence="6">
    <location>
        <begin position="363"/>
        <end position="382"/>
    </location>
</feature>
<name>A0A1Y2EHG2_9PEZI</name>
<dbReference type="InParanoid" id="A0A1Y2EHG2"/>
<dbReference type="OrthoDB" id="40134at2759"/>
<organism evidence="8 9">
    <name type="scientific">Pseudomassariella vexata</name>
    <dbReference type="NCBI Taxonomy" id="1141098"/>
    <lineage>
        <taxon>Eukaryota</taxon>
        <taxon>Fungi</taxon>
        <taxon>Dikarya</taxon>
        <taxon>Ascomycota</taxon>
        <taxon>Pezizomycotina</taxon>
        <taxon>Sordariomycetes</taxon>
        <taxon>Xylariomycetidae</taxon>
        <taxon>Amphisphaeriales</taxon>
        <taxon>Pseudomassariaceae</taxon>
        <taxon>Pseudomassariella</taxon>
    </lineage>
</organism>
<evidence type="ECO:0000313" key="8">
    <source>
        <dbReference type="EMBL" id="ORY71011.1"/>
    </source>
</evidence>
<proteinExistence type="inferred from homology"/>
<dbReference type="GO" id="GO:0016020">
    <property type="term" value="C:membrane"/>
    <property type="evidence" value="ECO:0007669"/>
    <property type="project" value="UniProtKB-SubCell"/>
</dbReference>
<dbReference type="RefSeq" id="XP_040720603.1">
    <property type="nucleotide sequence ID" value="XM_040855038.1"/>
</dbReference>
<feature type="domain" description="Amino acid transporter transmembrane" evidence="7">
    <location>
        <begin position="35"/>
        <end position="424"/>
    </location>
</feature>
<dbReference type="PANTHER" id="PTHR22950:SF479">
    <property type="entry name" value="AMINO ACID TRANSPORTER (EUROFUNG)-RELATED"/>
    <property type="match status" value="1"/>
</dbReference>
<dbReference type="GO" id="GO:0015179">
    <property type="term" value="F:L-amino acid transmembrane transporter activity"/>
    <property type="evidence" value="ECO:0007669"/>
    <property type="project" value="TreeGrafter"/>
</dbReference>
<evidence type="ECO:0000256" key="6">
    <source>
        <dbReference type="SAM" id="Phobius"/>
    </source>
</evidence>
<dbReference type="Proteomes" id="UP000193689">
    <property type="component" value="Unassembled WGS sequence"/>
</dbReference>
<feature type="transmembrane region" description="Helical" evidence="6">
    <location>
        <begin position="290"/>
        <end position="315"/>
    </location>
</feature>
<keyword evidence="5 6" id="KW-0472">Membrane</keyword>
<evidence type="ECO:0000256" key="3">
    <source>
        <dbReference type="ARBA" id="ARBA00022692"/>
    </source>
</evidence>
<evidence type="ECO:0000259" key="7">
    <source>
        <dbReference type="Pfam" id="PF01490"/>
    </source>
</evidence>
<evidence type="ECO:0000256" key="2">
    <source>
        <dbReference type="ARBA" id="ARBA00008066"/>
    </source>
</evidence>
<dbReference type="EMBL" id="MCFJ01000001">
    <property type="protein sequence ID" value="ORY71011.1"/>
    <property type="molecule type" value="Genomic_DNA"/>
</dbReference>
<accession>A0A1Y2EHG2</accession>
<keyword evidence="3 6" id="KW-0812">Transmembrane</keyword>
<sequence>MVKPGQDNIDEIAEVVGLPGDVFGIEEDHDIKYKTLSWKMVAMLMITEIVSNGMLSLPSSFAAVGIVPGVAVVFFLGAFGTYTAWALIQFKLRHPEVHNMGDAGYILFGPLGREILGGGTILFAICATGSQLLAGQLALSTLSNNSVCALGFTGILSLITTIFSFPRTLGNISWISVVAAASIILAGILGMAGAGASSIAPGNIAIAVTSNFTDAFISITNPVFAFAGHFMFFILISEMRRPQDAMKAAWVLQIVATGFYIIFASVTYWYIGAEVQSPSLLSLSPLWAKISFGVALPNFLIAGSLYSHTAAKLVFIRVFRNSHHVHSHTFSGWSLWTLLILIANVAAFVFAAGIPIFNYLVGITASLFAAWYTYGLAGAFWLHDAYHFEGGYSAWSKQPFMFVINVLTILAGGFICVGGLYATIASLIAASDAGELATPFQC</sequence>